<keyword evidence="1" id="KW-0472">Membrane</keyword>
<dbReference type="Gene3D" id="3.40.720.10">
    <property type="entry name" value="Alkaline Phosphatase, subunit A"/>
    <property type="match status" value="2"/>
</dbReference>
<dbReference type="Proteomes" id="UP000683511">
    <property type="component" value="Chromosome"/>
</dbReference>
<feature type="transmembrane region" description="Helical" evidence="1">
    <location>
        <begin position="7"/>
        <end position="25"/>
    </location>
</feature>
<keyword evidence="1" id="KW-1133">Transmembrane helix</keyword>
<reference evidence="2" key="1">
    <citation type="submission" date="2017-04" db="EMBL/GenBank/DDBJ databases">
        <title>Genome deletions in a multicellular cyanobacterial endosymbiont for morphological adaptation in marine diatoms.</title>
        <authorList>
            <person name="Wang Y."/>
            <person name="Gao H."/>
            <person name="Li R."/>
            <person name="Xu X."/>
        </authorList>
    </citation>
    <scope>NUCLEOTIDE SEQUENCE</scope>
    <source>
        <strain evidence="2">FACHB 800</strain>
    </source>
</reference>
<dbReference type="PANTHER" id="PTHR10151:SF120">
    <property type="entry name" value="BIS(5'-ADENOSYL)-TRIPHOSPHATASE"/>
    <property type="match status" value="1"/>
</dbReference>
<evidence type="ECO:0000256" key="1">
    <source>
        <dbReference type="SAM" id="Phobius"/>
    </source>
</evidence>
<keyword evidence="3" id="KW-1185">Reference proteome</keyword>
<evidence type="ECO:0000313" key="2">
    <source>
        <dbReference type="EMBL" id="QXE24380.1"/>
    </source>
</evidence>
<name>A0A975T9H0_9NOST</name>
<dbReference type="RefSeq" id="WP_190601269.1">
    <property type="nucleotide sequence ID" value="NZ_CP021056.1"/>
</dbReference>
<dbReference type="InterPro" id="IPR017850">
    <property type="entry name" value="Alkaline_phosphatase_core_sf"/>
</dbReference>
<dbReference type="Pfam" id="PF01663">
    <property type="entry name" value="Phosphodiest"/>
    <property type="match status" value="1"/>
</dbReference>
<keyword evidence="1" id="KW-0812">Transmembrane</keyword>
<dbReference type="AlphaFoldDB" id="A0A975T9H0"/>
<dbReference type="InterPro" id="IPR002591">
    <property type="entry name" value="Phosphodiest/P_Trfase"/>
</dbReference>
<dbReference type="PROSITE" id="PS51257">
    <property type="entry name" value="PROKAR_LIPOPROTEIN"/>
    <property type="match status" value="1"/>
</dbReference>
<evidence type="ECO:0000313" key="3">
    <source>
        <dbReference type="Proteomes" id="UP000683511"/>
    </source>
</evidence>
<protein>
    <submittedName>
        <fullName evidence="2">Type I phosphodiesterase/nucleotide pyrophosphatase</fullName>
    </submittedName>
</protein>
<gene>
    <name evidence="2" type="ORF">B6N60_03085</name>
</gene>
<dbReference type="GO" id="GO:0016787">
    <property type="term" value="F:hydrolase activity"/>
    <property type="evidence" value="ECO:0007669"/>
    <property type="project" value="UniProtKB-ARBA"/>
</dbReference>
<sequence>MLHKNHRWLWLLLVVITGIGCILFFTELPGLAKTPHNVIIFVADGLRPTQVNATDTPTLEDIKEKGVSFVNSHSLFPTLTTANASVIATGHYLGDTGDFSNNIKVQAPVKSAKNSVVPFLENNAVLQEVNQQFGQNFLKETSLLAVAKTAGFSTASIGKLGPVLIQDVTQTSGEPTIIFDDATGSATGIPLNSEVQKLLTINSLPLITPSRGENGKSGNSTTPGTTVANVEQQQYFVDVTTKVILPLFKQCQKPFILVYWSRDPDGTQHNQGDSLNQMIPGINGSTVKAAISNVDRNLAQIRMALKELNLEANTNIFVTADHGFSTISKESQTSYATTLTYKNVPTGFLPPGFLAIDLAHDLNLPLFNPDQENKSVDPTKGQFTNNGVLGKNPQHPDVIIASNGGSDLIYLPNWSNRKIYAQKIVNSLFKQDYVSGLFVNDSLGVIPGTLPLSAIKLWGTARTPIPSLVVNFRSFDTGCGNTACGAEIADASLQQGQGSHGSFSRADTFNNMAAIGPDFKQRYVDQVPVSNADVVVTLAKVLKLKVPTQGKLVGRVLTEALRDRPNKVKYKSHVLESAPGVNGLKTILKYQTVGDTPYFDVAGFPGRTLGL</sequence>
<dbReference type="PANTHER" id="PTHR10151">
    <property type="entry name" value="ECTONUCLEOTIDE PYROPHOSPHATASE/PHOSPHODIESTERASE"/>
    <property type="match status" value="1"/>
</dbReference>
<dbReference type="SUPFAM" id="SSF53649">
    <property type="entry name" value="Alkaline phosphatase-like"/>
    <property type="match status" value="1"/>
</dbReference>
<dbReference type="KEGG" id="rsin:B6N60_03085"/>
<dbReference type="EMBL" id="CP021056">
    <property type="protein sequence ID" value="QXE24380.1"/>
    <property type="molecule type" value="Genomic_DNA"/>
</dbReference>
<proteinExistence type="predicted"/>
<accession>A0A975T9H0</accession>
<organism evidence="2 3">
    <name type="scientific">Richelia sinica FACHB-800</name>
    <dbReference type="NCBI Taxonomy" id="1357546"/>
    <lineage>
        <taxon>Bacteria</taxon>
        <taxon>Bacillati</taxon>
        <taxon>Cyanobacteriota</taxon>
        <taxon>Cyanophyceae</taxon>
        <taxon>Nostocales</taxon>
        <taxon>Nostocaceae</taxon>
        <taxon>Richelia</taxon>
    </lineage>
</organism>